<dbReference type="AlphaFoldDB" id="A0AAE0C1F8"/>
<feature type="region of interest" description="Disordered" evidence="9">
    <location>
        <begin position="345"/>
        <end position="367"/>
    </location>
</feature>
<dbReference type="HAMAP" id="MF_03163">
    <property type="entry name" value="RNA_methyltr_E_SPB1"/>
    <property type="match status" value="1"/>
</dbReference>
<dbReference type="Pfam" id="PF11861">
    <property type="entry name" value="DUF3381"/>
    <property type="match status" value="1"/>
</dbReference>
<feature type="binding site" evidence="8">
    <location>
        <position position="92"/>
    </location>
    <ligand>
        <name>S-adenosyl-L-methionine</name>
        <dbReference type="ChEBI" id="CHEBI:59789"/>
    </ligand>
</feature>
<feature type="active site" description="Proton acceptor" evidence="8">
    <location>
        <position position="157"/>
    </location>
</feature>
<dbReference type="PANTHER" id="PTHR10920">
    <property type="entry name" value="RIBOSOMAL RNA METHYLTRANSFERASE"/>
    <property type="match status" value="1"/>
</dbReference>
<keyword evidence="6 8" id="KW-0949">S-adenosyl-L-methionine</keyword>
<feature type="compositionally biased region" description="Basic and acidic residues" evidence="9">
    <location>
        <begin position="861"/>
        <end position="879"/>
    </location>
</feature>
<sequence length="893" mass="98941">MVKKTKLAKGRLDKFYHLAKEQGYRSRAAFKLIQLNRKYDFLSKSNAVVDLGAAPGGWLQVCSKYMPMNSTIIGVDLVPVRAIRGVQTHIEDITTPKCRSVVKKASKGQLMDLVLHDGAPNVGGKWSQEAYSQTLLVVESLRMATEILAPNGTFITKVFRSKDYGALLFALNQLFEKVEANKPAASRNESAEIFVVCRGYKAPTRIDPRILDPKTIFKEVEEAPKNVDVFGVSKQKRHRDGYEEGISTTFKECAASEFMLADKPAETLGLYSSFSLVGDNAIVKLPTGEDAAEEEDAPTIDLNAHPSTTEEVRALIMDLRVLGKRDFKYLMKWRQDVKKQLEKMGKASKKAQLEEKEEAVETEEDGEGRLMREMEELAERIADRKMAAKKRVTKLKNKARKKVELGGSSKSNADATVQGEMGLFSLKKMKGGKHADISSAQAPGDLGAMIAERDPEGGLDSSDDEEATKEKGLGWSDGDDEVEDVDSDDSDAEQQRNNRRMESYIDKLYDYYNQRKVDTGRAVTKRKKRAAMGDLTQDDREGGRLFDGEEEGNDELGAEGDSGDEAEEENPLLVDLEEKEDISKEAMAMQWFNQPLFSGVGDAEQREAALGGDSDDDGEEEEEGGRQAKPPARRQAPQTGAQAGKGAKKKGNAAADDYAEDGDWSMQTMSKKKQSALEEQFEEVKMKEDGSDDSDDEEDKGDESESDSDVESDVEKLATDLAIAKKMLVGKEKNRLIEAAYNRYNFHDTDLAPEWFQSDERRHMRAMAPVNKMEVAAEKGRLQAIDARPIKKVAEAKARKRMKASKKLDAAKKKASNVAAQEDMSAGSRSREIERIYAKAHSQNTRNAVHKKGKGKSGPALDRRQLADKRGQKASDKRNGVKGGIKKGGGKKR</sequence>
<keyword evidence="3 8" id="KW-0698">rRNA processing</keyword>
<feature type="binding site" evidence="8">
    <location>
        <position position="76"/>
    </location>
    <ligand>
        <name>S-adenosyl-L-methionine</name>
        <dbReference type="ChEBI" id="CHEBI:59789"/>
    </ligand>
</feature>
<dbReference type="EMBL" id="LGRX02029611">
    <property type="protein sequence ID" value="KAK3246641.1"/>
    <property type="molecule type" value="Genomic_DNA"/>
</dbReference>
<dbReference type="GO" id="GO:0016435">
    <property type="term" value="F:rRNA (guanine) methyltransferase activity"/>
    <property type="evidence" value="ECO:0007669"/>
    <property type="project" value="TreeGrafter"/>
</dbReference>
<dbReference type="Pfam" id="PF01728">
    <property type="entry name" value="FtsJ"/>
    <property type="match status" value="1"/>
</dbReference>
<evidence type="ECO:0000259" key="11">
    <source>
        <dbReference type="Pfam" id="PF07780"/>
    </source>
</evidence>
<gene>
    <name evidence="13" type="ORF">CYMTET_43828</name>
</gene>
<dbReference type="InterPro" id="IPR015507">
    <property type="entry name" value="rRNA-MeTfrase_E"/>
</dbReference>
<dbReference type="EC" id="2.1.1.-" evidence="8"/>
<feature type="compositionally biased region" description="Acidic residues" evidence="9">
    <location>
        <begin position="355"/>
        <end position="366"/>
    </location>
</feature>
<feature type="compositionally biased region" description="Acidic residues" evidence="9">
    <location>
        <begin position="548"/>
        <end position="578"/>
    </location>
</feature>
<dbReference type="GO" id="GO:0005730">
    <property type="term" value="C:nucleolus"/>
    <property type="evidence" value="ECO:0007669"/>
    <property type="project" value="UniProtKB-SubCell"/>
</dbReference>
<dbReference type="SUPFAM" id="SSF53335">
    <property type="entry name" value="S-adenosyl-L-methionine-dependent methyltransferases"/>
    <property type="match status" value="1"/>
</dbReference>
<feature type="domain" description="Ribosomal RNA methyltransferase SPB1-like C-terminal" evidence="11">
    <location>
        <begin position="678"/>
        <end position="852"/>
    </location>
</feature>
<keyword evidence="14" id="KW-1185">Reference proteome</keyword>
<evidence type="ECO:0000256" key="9">
    <source>
        <dbReference type="SAM" id="MobiDB-lite"/>
    </source>
</evidence>
<evidence type="ECO:0000256" key="5">
    <source>
        <dbReference type="ARBA" id="ARBA00022679"/>
    </source>
</evidence>
<feature type="binding site" evidence="8">
    <location>
        <position position="117"/>
    </location>
    <ligand>
        <name>S-adenosyl-L-methionine</name>
        <dbReference type="ChEBI" id="CHEBI:59789"/>
    </ligand>
</feature>
<dbReference type="Pfam" id="PF07780">
    <property type="entry name" value="Spb1_C"/>
    <property type="match status" value="1"/>
</dbReference>
<feature type="compositionally biased region" description="Acidic residues" evidence="9">
    <location>
        <begin position="613"/>
        <end position="623"/>
    </location>
</feature>
<comment type="catalytic activity">
    <reaction evidence="8">
        <text>a ribonucleotide in rRNA + S-adenosyl-L-methionine = a 2'-O-methylribonucleotide in rRNA + S-adenosyl-L-homocysteine + H(+)</text>
        <dbReference type="Rhea" id="RHEA:48628"/>
        <dbReference type="Rhea" id="RHEA-COMP:12164"/>
        <dbReference type="Rhea" id="RHEA-COMP:12165"/>
        <dbReference type="ChEBI" id="CHEBI:15378"/>
        <dbReference type="ChEBI" id="CHEBI:57856"/>
        <dbReference type="ChEBI" id="CHEBI:59789"/>
        <dbReference type="ChEBI" id="CHEBI:90675"/>
        <dbReference type="ChEBI" id="CHEBI:90676"/>
    </reaction>
</comment>
<evidence type="ECO:0000256" key="1">
    <source>
        <dbReference type="ARBA" id="ARBA00004604"/>
    </source>
</evidence>
<dbReference type="InterPro" id="IPR029063">
    <property type="entry name" value="SAM-dependent_MTases_sf"/>
</dbReference>
<dbReference type="InterPro" id="IPR050082">
    <property type="entry name" value="RNA_methyltr_RlmE"/>
</dbReference>
<evidence type="ECO:0000256" key="3">
    <source>
        <dbReference type="ARBA" id="ARBA00022552"/>
    </source>
</evidence>
<dbReference type="Proteomes" id="UP001190700">
    <property type="component" value="Unassembled WGS sequence"/>
</dbReference>
<evidence type="ECO:0000259" key="10">
    <source>
        <dbReference type="Pfam" id="PF01728"/>
    </source>
</evidence>
<dbReference type="GO" id="GO:0000466">
    <property type="term" value="P:maturation of 5.8S rRNA from tricistronic rRNA transcript (SSU-rRNA, 5.8S rRNA, LSU-rRNA)"/>
    <property type="evidence" value="ECO:0007669"/>
    <property type="project" value="TreeGrafter"/>
</dbReference>
<evidence type="ECO:0000256" key="7">
    <source>
        <dbReference type="ARBA" id="ARBA00023242"/>
    </source>
</evidence>
<comment type="subcellular location">
    <subcellularLocation>
        <location evidence="1 8">Nucleus</location>
        <location evidence="1 8">Nucleolus</location>
    </subcellularLocation>
</comment>
<feature type="region of interest" description="Disordered" evidence="9">
    <location>
        <begin position="519"/>
        <end position="578"/>
    </location>
</feature>
<keyword evidence="4 8" id="KW-0489">Methyltransferase</keyword>
<proteinExistence type="inferred from homology"/>
<evidence type="ECO:0000259" key="12">
    <source>
        <dbReference type="Pfam" id="PF11861"/>
    </source>
</evidence>
<dbReference type="InterPro" id="IPR012920">
    <property type="entry name" value="rRNA_MeTfrase_SPB1-like_C"/>
</dbReference>
<name>A0AAE0C1F8_9CHLO</name>
<evidence type="ECO:0000256" key="4">
    <source>
        <dbReference type="ARBA" id="ARBA00022603"/>
    </source>
</evidence>
<organism evidence="13 14">
    <name type="scientific">Cymbomonas tetramitiformis</name>
    <dbReference type="NCBI Taxonomy" id="36881"/>
    <lineage>
        <taxon>Eukaryota</taxon>
        <taxon>Viridiplantae</taxon>
        <taxon>Chlorophyta</taxon>
        <taxon>Pyramimonadophyceae</taxon>
        <taxon>Pyramimonadales</taxon>
        <taxon>Pyramimonadaceae</taxon>
        <taxon>Cymbomonas</taxon>
    </lineage>
</organism>
<feature type="binding site" evidence="8">
    <location>
        <position position="58"/>
    </location>
    <ligand>
        <name>S-adenosyl-L-methionine</name>
        <dbReference type="ChEBI" id="CHEBI:59789"/>
    </ligand>
</feature>
<dbReference type="GO" id="GO:0008650">
    <property type="term" value="F:rRNA (uridine-2'-O-)-methyltransferase activity"/>
    <property type="evidence" value="ECO:0007669"/>
    <property type="project" value="TreeGrafter"/>
</dbReference>
<comment type="function">
    <text evidence="8">Probable methyltransferase involved in the maturation of rRNA and in the biogenesis of ribosomal subunits.</text>
</comment>
<dbReference type="PANTHER" id="PTHR10920:SF13">
    <property type="entry name" value="PRE-RRNA 2'-O-RIBOSE RNA METHYLTRANSFERASE FTSJ3"/>
    <property type="match status" value="1"/>
</dbReference>
<dbReference type="FunFam" id="3.40.50.150:FF:000004">
    <property type="entry name" value="AdoMet-dependent rRNA methyltransferase SPB1"/>
    <property type="match status" value="1"/>
</dbReference>
<reference evidence="13 14" key="1">
    <citation type="journal article" date="2015" name="Genome Biol. Evol.">
        <title>Comparative Genomics of a Bacterivorous Green Alga Reveals Evolutionary Causalities and Consequences of Phago-Mixotrophic Mode of Nutrition.</title>
        <authorList>
            <person name="Burns J.A."/>
            <person name="Paasch A."/>
            <person name="Narechania A."/>
            <person name="Kim E."/>
        </authorList>
    </citation>
    <scope>NUCLEOTIDE SEQUENCE [LARGE SCALE GENOMIC DNA]</scope>
    <source>
        <strain evidence="13 14">PLY_AMNH</strain>
    </source>
</reference>
<dbReference type="GO" id="GO:0000463">
    <property type="term" value="P:maturation of LSU-rRNA from tricistronic rRNA transcript (SSU-rRNA, 5.8S rRNA, LSU-rRNA)"/>
    <property type="evidence" value="ECO:0007669"/>
    <property type="project" value="TreeGrafter"/>
</dbReference>
<feature type="compositionally biased region" description="Basic and acidic residues" evidence="9">
    <location>
        <begin position="493"/>
        <end position="503"/>
    </location>
</feature>
<feature type="compositionally biased region" description="Basic residues" evidence="9">
    <location>
        <begin position="884"/>
        <end position="893"/>
    </location>
</feature>
<dbReference type="InterPro" id="IPR024576">
    <property type="entry name" value="rRNA_MeTfrase_Spb1_DUF3381"/>
</dbReference>
<feature type="domain" description="DUF3381" evidence="12">
    <location>
        <begin position="233"/>
        <end position="402"/>
    </location>
</feature>
<dbReference type="InterPro" id="IPR028589">
    <property type="entry name" value="SPB1-like"/>
</dbReference>
<feature type="compositionally biased region" description="Acidic residues" evidence="9">
    <location>
        <begin position="690"/>
        <end position="712"/>
    </location>
</feature>
<feature type="compositionally biased region" description="Acidic residues" evidence="9">
    <location>
        <begin position="477"/>
        <end position="492"/>
    </location>
</feature>
<feature type="compositionally biased region" description="Basic and acidic residues" evidence="9">
    <location>
        <begin position="537"/>
        <end position="547"/>
    </location>
</feature>
<dbReference type="GO" id="GO:0030687">
    <property type="term" value="C:preribosome, large subunit precursor"/>
    <property type="evidence" value="ECO:0007669"/>
    <property type="project" value="TreeGrafter"/>
</dbReference>
<keyword evidence="2 8" id="KW-0690">Ribosome biogenesis</keyword>
<comment type="similarity">
    <text evidence="8">Belongs to the class I-like SAM-binding methyltransferase superfamily. RNA methyltransferase RlmE family. SPB1 subfamily.</text>
</comment>
<evidence type="ECO:0000313" key="13">
    <source>
        <dbReference type="EMBL" id="KAK3246641.1"/>
    </source>
</evidence>
<dbReference type="HAMAP" id="MF_01547">
    <property type="entry name" value="RNA_methyltr_E"/>
    <property type="match status" value="1"/>
</dbReference>
<feature type="region of interest" description="Disordered" evidence="9">
    <location>
        <begin position="429"/>
        <end position="503"/>
    </location>
</feature>
<dbReference type="InterPro" id="IPR002877">
    <property type="entry name" value="RNA_MeTrfase_FtsJ_dom"/>
</dbReference>
<feature type="region of interest" description="Disordered" evidence="9">
    <location>
        <begin position="796"/>
        <end position="893"/>
    </location>
</feature>
<feature type="domain" description="Ribosomal RNA methyltransferase FtsJ" evidence="10">
    <location>
        <begin position="24"/>
        <end position="200"/>
    </location>
</feature>
<comment type="caution">
    <text evidence="13">The sequence shown here is derived from an EMBL/GenBank/DDBJ whole genome shotgun (WGS) entry which is preliminary data.</text>
</comment>
<keyword evidence="5 8" id="KW-0808">Transferase</keyword>
<dbReference type="Gene3D" id="3.40.50.150">
    <property type="entry name" value="Vaccinia Virus protein VP39"/>
    <property type="match status" value="1"/>
</dbReference>
<accession>A0AAE0C1F8</accession>
<evidence type="ECO:0000256" key="2">
    <source>
        <dbReference type="ARBA" id="ARBA00022517"/>
    </source>
</evidence>
<protein>
    <recommendedName>
        <fullName evidence="8">Putative rRNA methyltransferase</fullName>
        <ecNumber evidence="8">2.1.1.-</ecNumber>
    </recommendedName>
    <alternativeName>
        <fullName evidence="8">2'-O-ribose RNA methyltransferase SPB1 homolog</fullName>
    </alternativeName>
</protein>
<evidence type="ECO:0000256" key="6">
    <source>
        <dbReference type="ARBA" id="ARBA00022691"/>
    </source>
</evidence>
<feature type="binding site" evidence="8">
    <location>
        <position position="56"/>
    </location>
    <ligand>
        <name>S-adenosyl-L-methionine</name>
        <dbReference type="ChEBI" id="CHEBI:59789"/>
    </ligand>
</feature>
<evidence type="ECO:0000256" key="8">
    <source>
        <dbReference type="HAMAP-Rule" id="MF_03163"/>
    </source>
</evidence>
<feature type="region of interest" description="Disordered" evidence="9">
    <location>
        <begin position="598"/>
        <end position="714"/>
    </location>
</feature>
<evidence type="ECO:0000313" key="14">
    <source>
        <dbReference type="Proteomes" id="UP001190700"/>
    </source>
</evidence>
<keyword evidence="7 8" id="KW-0539">Nucleus</keyword>
<feature type="region of interest" description="Disordered" evidence="9">
    <location>
        <begin position="395"/>
        <end position="414"/>
    </location>
</feature>